<evidence type="ECO:0000313" key="2">
    <source>
        <dbReference type="Proteomes" id="UP000824782"/>
    </source>
</evidence>
<evidence type="ECO:0000313" key="1">
    <source>
        <dbReference type="EMBL" id="KAG8553712.1"/>
    </source>
</evidence>
<accession>A0AAV7A1S0</accession>
<sequence length="94" mass="10982">MTSINKYTSDLVFCGDKEKLRFAFDLDTQTRRKCLLKAICLHVISLVNRRLLNCKIMRIYSSSIKTKTLIQLDQLHGRRSESFLCNVTEIFYSS</sequence>
<reference evidence="1" key="1">
    <citation type="thesis" date="2020" institute="ProQuest LLC" country="789 East Eisenhower Parkway, Ann Arbor, MI, USA">
        <title>Comparative Genomics and Chromosome Evolution.</title>
        <authorList>
            <person name="Mudd A.B."/>
        </authorList>
    </citation>
    <scope>NUCLEOTIDE SEQUENCE</scope>
    <source>
        <strain evidence="1">237g6f4</strain>
        <tissue evidence="1">Blood</tissue>
    </source>
</reference>
<gene>
    <name evidence="1" type="ORF">GDO81_003522</name>
</gene>
<protein>
    <submittedName>
        <fullName evidence="1">Uncharacterized protein</fullName>
    </submittedName>
</protein>
<comment type="caution">
    <text evidence="1">The sequence shown here is derived from an EMBL/GenBank/DDBJ whole genome shotgun (WGS) entry which is preliminary data.</text>
</comment>
<organism evidence="1 2">
    <name type="scientific">Engystomops pustulosus</name>
    <name type="common">Tungara frog</name>
    <name type="synonym">Physalaemus pustulosus</name>
    <dbReference type="NCBI Taxonomy" id="76066"/>
    <lineage>
        <taxon>Eukaryota</taxon>
        <taxon>Metazoa</taxon>
        <taxon>Chordata</taxon>
        <taxon>Craniata</taxon>
        <taxon>Vertebrata</taxon>
        <taxon>Euteleostomi</taxon>
        <taxon>Amphibia</taxon>
        <taxon>Batrachia</taxon>
        <taxon>Anura</taxon>
        <taxon>Neobatrachia</taxon>
        <taxon>Hyloidea</taxon>
        <taxon>Leptodactylidae</taxon>
        <taxon>Leiuperinae</taxon>
        <taxon>Engystomops</taxon>
    </lineage>
</organism>
<dbReference type="AlphaFoldDB" id="A0AAV7A1S0"/>
<proteinExistence type="predicted"/>
<keyword evidence="2" id="KW-1185">Reference proteome</keyword>
<dbReference type="Proteomes" id="UP000824782">
    <property type="component" value="Unassembled WGS sequence"/>
</dbReference>
<dbReference type="EMBL" id="WNYA01000010">
    <property type="protein sequence ID" value="KAG8553712.1"/>
    <property type="molecule type" value="Genomic_DNA"/>
</dbReference>
<name>A0AAV7A1S0_ENGPU</name>